<evidence type="ECO:0000313" key="16">
    <source>
        <dbReference type="EMBL" id="CAE6467245.1"/>
    </source>
</evidence>
<dbReference type="Pfam" id="PF01121">
    <property type="entry name" value="CoaE"/>
    <property type="match status" value="1"/>
</dbReference>
<dbReference type="Gene3D" id="3.60.15.10">
    <property type="entry name" value="Ribonuclease Z/Hydroxyacylglutathione hydrolase-like"/>
    <property type="match status" value="1"/>
</dbReference>
<gene>
    <name evidence="16" type="ORF">RDB_LOCUS76322</name>
</gene>
<dbReference type="PANTHER" id="PTHR11935:SF94">
    <property type="entry name" value="TENZING NORGAY, ISOFORM C"/>
    <property type="match status" value="1"/>
</dbReference>
<sequence length="936" mass="103920">MTFVGHLIRLGRPCAFNLTKNSRNFHSTSKSTMRVVPVPVRSDNYAYLLIDDATNKAAAVDPFDVPKVKAQAEKEGVELTALITTHHHADHSGGNKEFHSVYPDAPVYGGSDNVPALTHPVKDGDMFSVGENIKVKCLATPCHTQDSICYYVEDKARPEQKGVFTGDTLFLAGCGRFFEGTAPEMHKALSYLGTLPDETVVYNGHEYTKASLAFGAHIDPDAPGIDKLRKLAEEGVTTGKSTIGDEKQWNVFMRLDSAAVRTATKAQDDVEVMAKLLNLHVIADPPWVFENFAIPIKQLPASTPTRYIYKPQPIVTPLGNVPLRYHLHTPTGSRLSGSQRNFPMADAAKQAALQHALHELEVSMEHVFISRCMGVAGYALLIYDHILTFPAEIELVWKADKRNIVTWLFFLNRYLVPIILGIDLYDKGGLASYLSTNFCQVWFVVEGYLNVLSFAAVHALVAMRVNAVWGRRKWVSILLWTSGAMYIVGTLSIISPGIFQVLVLKVTPNPIFNVCFGTITTYFWTVWIPPIIFELIIFALTIIKAVEHRHKNVKTPVAYTLYRDGFLYFLIIMKVDSLPVVAMPKYFTQAVVNVMGFRLVLNLRGLRGDRIMASSGGATSDDMNMELSDIKGSRGAPNRGGFSPAPTHNRPGFVAQSSDLRVPTTYETREISINPAVDVRWQNRQLTTMLIVGLTGGIASGKSTVSSLLASHGIPVIDADLLARQVVEPGTPGHAAICTTFGTGILKEGSQDIDRKKLGEIIFNNEHKRKQLNAIVHPAVRKAMLWSLIRCWLRGERVCVLDIPLLIETGMWKQVGKVVVVYVSKELQMQRLMRRDSSDRTAAQSRVSSQLPLASKLEYADVVIDNSGSMAETDRQVTSLIQRLEKETGWTWFVSWVVPPVGLFLAGWCLVWRAVKRGRKTKRRPTVPDEGAIELQ</sequence>
<feature type="transmembrane region" description="Helical" evidence="14">
    <location>
        <begin position="477"/>
        <end position="502"/>
    </location>
</feature>
<dbReference type="NCBIfam" id="TIGR03413">
    <property type="entry name" value="GSH_gloB"/>
    <property type="match status" value="1"/>
</dbReference>
<evidence type="ECO:0000256" key="7">
    <source>
        <dbReference type="ARBA" id="ARBA00022723"/>
    </source>
</evidence>
<dbReference type="HAMAP" id="MF_01374">
    <property type="entry name" value="Glyoxalase_2"/>
    <property type="match status" value="1"/>
</dbReference>
<dbReference type="PANTHER" id="PTHR11935">
    <property type="entry name" value="BETA LACTAMASE DOMAIN"/>
    <property type="match status" value="1"/>
</dbReference>
<evidence type="ECO:0000256" key="8">
    <source>
        <dbReference type="ARBA" id="ARBA00022741"/>
    </source>
</evidence>
<feature type="transmembrane region" description="Helical" evidence="14">
    <location>
        <begin position="442"/>
        <end position="465"/>
    </location>
</feature>
<dbReference type="FunFam" id="3.40.50.300:FF:000485">
    <property type="entry name" value="Dephospho-CoA kinase CAB5"/>
    <property type="match status" value="1"/>
</dbReference>
<dbReference type="NCBIfam" id="TIGR00152">
    <property type="entry name" value="dephospho-CoA kinase"/>
    <property type="match status" value="1"/>
</dbReference>
<feature type="domain" description="Metallo-beta-lactamase" evidence="15">
    <location>
        <begin position="43"/>
        <end position="205"/>
    </location>
</feature>
<evidence type="ECO:0000256" key="2">
    <source>
        <dbReference type="ARBA" id="ARBA00001947"/>
    </source>
</evidence>
<comment type="similarity">
    <text evidence="5">Belongs to the CoaE family.</text>
</comment>
<evidence type="ECO:0000256" key="13">
    <source>
        <dbReference type="SAM" id="MobiDB-lite"/>
    </source>
</evidence>
<evidence type="ECO:0000259" key="15">
    <source>
        <dbReference type="SMART" id="SM00849"/>
    </source>
</evidence>
<reference evidence="16" key="1">
    <citation type="submission" date="2021-01" db="EMBL/GenBank/DDBJ databases">
        <authorList>
            <person name="Kaushik A."/>
        </authorList>
    </citation>
    <scope>NUCLEOTIDE SEQUENCE</scope>
    <source>
        <strain evidence="16">AG4-RS23</strain>
    </source>
</reference>
<dbReference type="Pfam" id="PF00753">
    <property type="entry name" value="Lactamase_B"/>
    <property type="match status" value="1"/>
</dbReference>
<organism evidence="16 17">
    <name type="scientific">Rhizoctonia solani</name>
    <dbReference type="NCBI Taxonomy" id="456999"/>
    <lineage>
        <taxon>Eukaryota</taxon>
        <taxon>Fungi</taxon>
        <taxon>Dikarya</taxon>
        <taxon>Basidiomycota</taxon>
        <taxon>Agaricomycotina</taxon>
        <taxon>Agaricomycetes</taxon>
        <taxon>Cantharellales</taxon>
        <taxon>Ceratobasidiaceae</taxon>
        <taxon>Rhizoctonia</taxon>
    </lineage>
</organism>
<keyword evidence="9" id="KW-0378">Hydrolase</keyword>
<dbReference type="InterPro" id="IPR027417">
    <property type="entry name" value="P-loop_NTPase"/>
</dbReference>
<dbReference type="Proteomes" id="UP000663861">
    <property type="component" value="Unassembled WGS sequence"/>
</dbReference>
<dbReference type="UniPathway" id="UPA00619">
    <property type="reaction ID" value="UER00676"/>
</dbReference>
<dbReference type="GO" id="GO:0005524">
    <property type="term" value="F:ATP binding"/>
    <property type="evidence" value="ECO:0007669"/>
    <property type="project" value="UniProtKB-KW"/>
</dbReference>
<protein>
    <recommendedName>
        <fullName evidence="6">hydroxyacylglutathione hydrolase</fullName>
        <ecNumber evidence="6">3.1.2.6</ecNumber>
    </recommendedName>
    <alternativeName>
        <fullName evidence="12">Glyoxalase II</fullName>
    </alternativeName>
</protein>
<dbReference type="InterPro" id="IPR035680">
    <property type="entry name" value="Clx_II_MBL"/>
</dbReference>
<dbReference type="InterPro" id="IPR001279">
    <property type="entry name" value="Metallo-B-lactamas"/>
</dbReference>
<feature type="transmembrane region" description="Helical" evidence="14">
    <location>
        <begin position="522"/>
        <end position="546"/>
    </location>
</feature>
<comment type="pathway">
    <text evidence="3">Secondary metabolite metabolism; methylglyoxal degradation; (R)-lactate from methylglyoxal: step 2/2.</text>
</comment>
<keyword evidence="14" id="KW-1133">Transmembrane helix</keyword>
<keyword evidence="14" id="KW-0472">Membrane</keyword>
<dbReference type="InterPro" id="IPR001977">
    <property type="entry name" value="Depp_CoAkinase"/>
</dbReference>
<dbReference type="Pfam" id="PF20151">
    <property type="entry name" value="DUF6533"/>
    <property type="match status" value="1"/>
</dbReference>
<keyword evidence="10" id="KW-0862">Zinc</keyword>
<dbReference type="SMART" id="SM00849">
    <property type="entry name" value="Lactamase_B"/>
    <property type="match status" value="1"/>
</dbReference>
<dbReference type="InterPro" id="IPR032282">
    <property type="entry name" value="HAGH_C"/>
</dbReference>
<evidence type="ECO:0000313" key="17">
    <source>
        <dbReference type="Proteomes" id="UP000663861"/>
    </source>
</evidence>
<dbReference type="GO" id="GO:0019243">
    <property type="term" value="P:methylglyoxal catabolic process to D-lactate via S-lactoyl-glutathione"/>
    <property type="evidence" value="ECO:0007669"/>
    <property type="project" value="InterPro"/>
</dbReference>
<dbReference type="GO" id="GO:0004416">
    <property type="term" value="F:hydroxyacylglutathione hydrolase activity"/>
    <property type="evidence" value="ECO:0007669"/>
    <property type="project" value="UniProtKB-EC"/>
</dbReference>
<comment type="similarity">
    <text evidence="4">Belongs to the metallo-beta-lactamase superfamily. Glyoxalase II family.</text>
</comment>
<dbReference type="Gene3D" id="3.40.50.300">
    <property type="entry name" value="P-loop containing nucleotide triphosphate hydrolases"/>
    <property type="match status" value="1"/>
</dbReference>
<dbReference type="CDD" id="cd02022">
    <property type="entry name" value="DPCK"/>
    <property type="match status" value="1"/>
</dbReference>
<dbReference type="CDD" id="cd07723">
    <property type="entry name" value="hydroxyacylglutathione_hydrolase_MBL-fold"/>
    <property type="match status" value="1"/>
</dbReference>
<evidence type="ECO:0000256" key="14">
    <source>
        <dbReference type="SAM" id="Phobius"/>
    </source>
</evidence>
<dbReference type="SUPFAM" id="SSF52540">
    <property type="entry name" value="P-loop containing nucleoside triphosphate hydrolases"/>
    <property type="match status" value="1"/>
</dbReference>
<feature type="transmembrane region" description="Helical" evidence="14">
    <location>
        <begin position="890"/>
        <end position="915"/>
    </location>
</feature>
<evidence type="ECO:0000256" key="12">
    <source>
        <dbReference type="ARBA" id="ARBA00031044"/>
    </source>
</evidence>
<dbReference type="EMBL" id="CAJMWY010001436">
    <property type="protein sequence ID" value="CAE6467245.1"/>
    <property type="molecule type" value="Genomic_DNA"/>
</dbReference>
<dbReference type="HAMAP" id="MF_00376">
    <property type="entry name" value="Dephospho_CoA_kinase"/>
    <property type="match status" value="1"/>
</dbReference>
<evidence type="ECO:0000256" key="6">
    <source>
        <dbReference type="ARBA" id="ARBA00011917"/>
    </source>
</evidence>
<dbReference type="InterPro" id="IPR017782">
    <property type="entry name" value="Hydroxyacylglutathione_Hdrlase"/>
</dbReference>
<evidence type="ECO:0000256" key="3">
    <source>
        <dbReference type="ARBA" id="ARBA00004963"/>
    </source>
</evidence>
<feature type="region of interest" description="Disordered" evidence="13">
    <location>
        <begin position="635"/>
        <end position="656"/>
    </location>
</feature>
<comment type="catalytic activity">
    <reaction evidence="1">
        <text>an S-(2-hydroxyacyl)glutathione + H2O = a 2-hydroxy carboxylate + glutathione + H(+)</text>
        <dbReference type="Rhea" id="RHEA:21864"/>
        <dbReference type="ChEBI" id="CHEBI:15377"/>
        <dbReference type="ChEBI" id="CHEBI:15378"/>
        <dbReference type="ChEBI" id="CHEBI:57925"/>
        <dbReference type="ChEBI" id="CHEBI:58896"/>
        <dbReference type="ChEBI" id="CHEBI:71261"/>
        <dbReference type="EC" id="3.1.2.6"/>
    </reaction>
</comment>
<evidence type="ECO:0000256" key="9">
    <source>
        <dbReference type="ARBA" id="ARBA00022801"/>
    </source>
</evidence>
<dbReference type="GO" id="GO:0004140">
    <property type="term" value="F:dephospho-CoA kinase activity"/>
    <property type="evidence" value="ECO:0007669"/>
    <property type="project" value="InterPro"/>
</dbReference>
<dbReference type="SUPFAM" id="SSF56281">
    <property type="entry name" value="Metallo-hydrolase/oxidoreductase"/>
    <property type="match status" value="1"/>
</dbReference>
<keyword evidence="14" id="KW-0812">Transmembrane</keyword>
<dbReference type="GO" id="GO:0005737">
    <property type="term" value="C:cytoplasm"/>
    <property type="evidence" value="ECO:0007669"/>
    <property type="project" value="UniProtKB-ARBA"/>
</dbReference>
<evidence type="ECO:0000256" key="1">
    <source>
        <dbReference type="ARBA" id="ARBA00001623"/>
    </source>
</evidence>
<proteinExistence type="inferred from homology"/>
<evidence type="ECO:0000256" key="10">
    <source>
        <dbReference type="ARBA" id="ARBA00022833"/>
    </source>
</evidence>
<dbReference type="PROSITE" id="PS51219">
    <property type="entry name" value="DPCK"/>
    <property type="match status" value="1"/>
</dbReference>
<comment type="cofactor">
    <cofactor evidence="2">
        <name>Zn(2+)</name>
        <dbReference type="ChEBI" id="CHEBI:29105"/>
    </cofactor>
</comment>
<keyword evidence="8" id="KW-0547">Nucleotide-binding</keyword>
<name>A0A8H3GUN6_9AGAM</name>
<evidence type="ECO:0000256" key="11">
    <source>
        <dbReference type="ARBA" id="ARBA00022840"/>
    </source>
</evidence>
<keyword evidence="11" id="KW-0067">ATP-binding</keyword>
<dbReference type="Pfam" id="PF16123">
    <property type="entry name" value="HAGH_C"/>
    <property type="match status" value="1"/>
</dbReference>
<dbReference type="InterPro" id="IPR036866">
    <property type="entry name" value="RibonucZ/Hydroxyglut_hydro"/>
</dbReference>
<dbReference type="GO" id="GO:0015937">
    <property type="term" value="P:coenzyme A biosynthetic process"/>
    <property type="evidence" value="ECO:0007669"/>
    <property type="project" value="InterPro"/>
</dbReference>
<dbReference type="GO" id="GO:0046872">
    <property type="term" value="F:metal ion binding"/>
    <property type="evidence" value="ECO:0007669"/>
    <property type="project" value="UniProtKB-KW"/>
</dbReference>
<accession>A0A8H3GUN6</accession>
<evidence type="ECO:0000256" key="5">
    <source>
        <dbReference type="ARBA" id="ARBA00009018"/>
    </source>
</evidence>
<evidence type="ECO:0000256" key="4">
    <source>
        <dbReference type="ARBA" id="ARBA00006759"/>
    </source>
</evidence>
<comment type="caution">
    <text evidence="16">The sequence shown here is derived from an EMBL/GenBank/DDBJ whole genome shotgun (WGS) entry which is preliminary data.</text>
</comment>
<keyword evidence="7" id="KW-0479">Metal-binding</keyword>
<dbReference type="InterPro" id="IPR045340">
    <property type="entry name" value="DUF6533"/>
</dbReference>
<dbReference type="AlphaFoldDB" id="A0A8H3GUN6"/>
<feature type="transmembrane region" description="Helical" evidence="14">
    <location>
        <begin position="566"/>
        <end position="587"/>
    </location>
</feature>
<feature type="transmembrane region" description="Helical" evidence="14">
    <location>
        <begin position="404"/>
        <end position="422"/>
    </location>
</feature>
<dbReference type="EC" id="3.1.2.6" evidence="6"/>